<reference evidence="1" key="1">
    <citation type="journal article" date="2023" name="G3 (Bethesda)">
        <title>A reference genome for the long-term kleptoplast-retaining sea slug Elysia crispata morphotype clarki.</title>
        <authorList>
            <person name="Eastman K.E."/>
            <person name="Pendleton A.L."/>
            <person name="Shaikh M.A."/>
            <person name="Suttiyut T."/>
            <person name="Ogas R."/>
            <person name="Tomko P."/>
            <person name="Gavelis G."/>
            <person name="Widhalm J.R."/>
            <person name="Wisecaver J.H."/>
        </authorList>
    </citation>
    <scope>NUCLEOTIDE SEQUENCE</scope>
    <source>
        <strain evidence="1">ECLA1</strain>
    </source>
</reference>
<comment type="caution">
    <text evidence="1">The sequence shown here is derived from an EMBL/GenBank/DDBJ whole genome shotgun (WGS) entry which is preliminary data.</text>
</comment>
<gene>
    <name evidence="1" type="ORF">RRG08_028630</name>
</gene>
<keyword evidence="2" id="KW-1185">Reference proteome</keyword>
<proteinExistence type="predicted"/>
<dbReference type="Proteomes" id="UP001283361">
    <property type="component" value="Unassembled WGS sequence"/>
</dbReference>
<protein>
    <submittedName>
        <fullName evidence="1">Uncharacterized protein</fullName>
    </submittedName>
</protein>
<dbReference type="EMBL" id="JAWDGP010003411">
    <property type="protein sequence ID" value="KAK3774444.1"/>
    <property type="molecule type" value="Genomic_DNA"/>
</dbReference>
<dbReference type="AlphaFoldDB" id="A0AAE0ZRW1"/>
<name>A0AAE0ZRW1_9GAST</name>
<evidence type="ECO:0000313" key="2">
    <source>
        <dbReference type="Proteomes" id="UP001283361"/>
    </source>
</evidence>
<organism evidence="1 2">
    <name type="scientific">Elysia crispata</name>
    <name type="common">lettuce slug</name>
    <dbReference type="NCBI Taxonomy" id="231223"/>
    <lineage>
        <taxon>Eukaryota</taxon>
        <taxon>Metazoa</taxon>
        <taxon>Spiralia</taxon>
        <taxon>Lophotrochozoa</taxon>
        <taxon>Mollusca</taxon>
        <taxon>Gastropoda</taxon>
        <taxon>Heterobranchia</taxon>
        <taxon>Euthyneura</taxon>
        <taxon>Panpulmonata</taxon>
        <taxon>Sacoglossa</taxon>
        <taxon>Placobranchoidea</taxon>
        <taxon>Plakobranchidae</taxon>
        <taxon>Elysia</taxon>
    </lineage>
</organism>
<evidence type="ECO:0000313" key="1">
    <source>
        <dbReference type="EMBL" id="KAK3774444.1"/>
    </source>
</evidence>
<sequence>MAVVDDPSKDFSPIAWPWVAMMVKAPGRSAFCRNSISKTGGNEGGSGDNFRFLVGSLCLTSVKKSGVATEG</sequence>
<accession>A0AAE0ZRW1</accession>